<evidence type="ECO:0000256" key="1">
    <source>
        <dbReference type="ARBA" id="ARBA00010641"/>
    </source>
</evidence>
<organism evidence="8 9">
    <name type="scientific">Streptomyces ossamyceticus</name>
    <dbReference type="NCBI Taxonomy" id="249581"/>
    <lineage>
        <taxon>Bacteria</taxon>
        <taxon>Bacillati</taxon>
        <taxon>Actinomycetota</taxon>
        <taxon>Actinomycetes</taxon>
        <taxon>Kitasatosporales</taxon>
        <taxon>Streptomycetaceae</taxon>
        <taxon>Streptomyces</taxon>
    </lineage>
</organism>
<dbReference type="SUPFAM" id="SSF88659">
    <property type="entry name" value="Sigma3 and sigma4 domains of RNA polymerase sigma factors"/>
    <property type="match status" value="1"/>
</dbReference>
<dbReference type="InterPro" id="IPR036388">
    <property type="entry name" value="WH-like_DNA-bd_sf"/>
</dbReference>
<evidence type="ECO:0000259" key="6">
    <source>
        <dbReference type="Pfam" id="PF04542"/>
    </source>
</evidence>
<comment type="caution">
    <text evidence="8">The sequence shown here is derived from an EMBL/GenBank/DDBJ whole genome shotgun (WGS) entry which is preliminary data.</text>
</comment>
<dbReference type="Pfam" id="PF04542">
    <property type="entry name" value="Sigma70_r2"/>
    <property type="match status" value="1"/>
</dbReference>
<dbReference type="Gene3D" id="1.10.10.10">
    <property type="entry name" value="Winged helix-like DNA-binding domain superfamily/Winged helix DNA-binding domain"/>
    <property type="match status" value="1"/>
</dbReference>
<keyword evidence="3" id="KW-0731">Sigma factor</keyword>
<feature type="region of interest" description="Disordered" evidence="5">
    <location>
        <begin position="1"/>
        <end position="41"/>
    </location>
</feature>
<dbReference type="Pfam" id="PF08281">
    <property type="entry name" value="Sigma70_r4_2"/>
    <property type="match status" value="1"/>
</dbReference>
<feature type="compositionally biased region" description="Basic and acidic residues" evidence="5">
    <location>
        <begin position="14"/>
        <end position="25"/>
    </location>
</feature>
<evidence type="ECO:0000313" key="9">
    <source>
        <dbReference type="Proteomes" id="UP001550210"/>
    </source>
</evidence>
<dbReference type="Proteomes" id="UP001550210">
    <property type="component" value="Unassembled WGS sequence"/>
</dbReference>
<sequence>MMATARPDTYLSADVERTRPRDPGPDRVPGPLPPYEESGDDTELARRFHAGDEEAVALVYRRWGSLVYTLARRSLNDPRDAEDVTQQVFLAAWRGRARYRPERGALGGWLVGITRHAIADAHAARARRADIEGMSAAQQEEAVRHWGVDESQAAVDRVLVLQKLQHLTPVQRRLLGMAVYGDMTQTQIAEQTGLPLGTVKSHIRRALHSLRRVMEPSA</sequence>
<name>A0ABV2UQ87_9ACTN</name>
<accession>A0ABV2UQ87</accession>
<keyword evidence="2" id="KW-0805">Transcription regulation</keyword>
<reference evidence="8 9" key="1">
    <citation type="submission" date="2024-06" db="EMBL/GenBank/DDBJ databases">
        <title>The Natural Products Discovery Center: Release of the First 8490 Sequenced Strains for Exploring Actinobacteria Biosynthetic Diversity.</title>
        <authorList>
            <person name="Kalkreuter E."/>
            <person name="Kautsar S.A."/>
            <person name="Yang D."/>
            <person name="Bader C.D."/>
            <person name="Teijaro C.N."/>
            <person name="Fluegel L."/>
            <person name="Davis C.M."/>
            <person name="Simpson J.R."/>
            <person name="Lauterbach L."/>
            <person name="Steele A.D."/>
            <person name="Gui C."/>
            <person name="Meng S."/>
            <person name="Li G."/>
            <person name="Viehrig K."/>
            <person name="Ye F."/>
            <person name="Su P."/>
            <person name="Kiefer A.F."/>
            <person name="Nichols A."/>
            <person name="Cepeda A.J."/>
            <person name="Yan W."/>
            <person name="Fan B."/>
            <person name="Jiang Y."/>
            <person name="Adhikari A."/>
            <person name="Zheng C.-J."/>
            <person name="Schuster L."/>
            <person name="Cowan T.M."/>
            <person name="Smanski M.J."/>
            <person name="Chevrette M.G."/>
            <person name="De Carvalho L.P.S."/>
            <person name="Shen B."/>
        </authorList>
    </citation>
    <scope>NUCLEOTIDE SEQUENCE [LARGE SCALE GENOMIC DNA]</scope>
    <source>
        <strain evidence="8 9">NPDC006434</strain>
    </source>
</reference>
<proteinExistence type="inferred from homology"/>
<evidence type="ECO:0000259" key="7">
    <source>
        <dbReference type="Pfam" id="PF08281"/>
    </source>
</evidence>
<dbReference type="SUPFAM" id="SSF88946">
    <property type="entry name" value="Sigma2 domain of RNA polymerase sigma factors"/>
    <property type="match status" value="1"/>
</dbReference>
<keyword evidence="9" id="KW-1185">Reference proteome</keyword>
<dbReference type="NCBIfam" id="TIGR02937">
    <property type="entry name" value="sigma70-ECF"/>
    <property type="match status" value="1"/>
</dbReference>
<evidence type="ECO:0000256" key="4">
    <source>
        <dbReference type="ARBA" id="ARBA00023163"/>
    </source>
</evidence>
<dbReference type="InterPro" id="IPR014284">
    <property type="entry name" value="RNA_pol_sigma-70_dom"/>
</dbReference>
<protein>
    <submittedName>
        <fullName evidence="8">Sigma-70 family RNA polymerase sigma factor</fullName>
    </submittedName>
</protein>
<dbReference type="EMBL" id="JBEXPZ010000004">
    <property type="protein sequence ID" value="MET9843698.1"/>
    <property type="molecule type" value="Genomic_DNA"/>
</dbReference>
<dbReference type="Gene3D" id="1.10.1740.10">
    <property type="match status" value="1"/>
</dbReference>
<feature type="domain" description="RNA polymerase sigma-70 region 2" evidence="6">
    <location>
        <begin position="60"/>
        <end position="127"/>
    </location>
</feature>
<dbReference type="InterPro" id="IPR013249">
    <property type="entry name" value="RNA_pol_sigma70_r4_t2"/>
</dbReference>
<dbReference type="InterPro" id="IPR013325">
    <property type="entry name" value="RNA_pol_sigma_r2"/>
</dbReference>
<keyword evidence="4" id="KW-0804">Transcription</keyword>
<evidence type="ECO:0000256" key="3">
    <source>
        <dbReference type="ARBA" id="ARBA00023082"/>
    </source>
</evidence>
<evidence type="ECO:0000256" key="2">
    <source>
        <dbReference type="ARBA" id="ARBA00023015"/>
    </source>
</evidence>
<evidence type="ECO:0000313" key="8">
    <source>
        <dbReference type="EMBL" id="MET9843698.1"/>
    </source>
</evidence>
<dbReference type="RefSeq" id="WP_355391991.1">
    <property type="nucleotide sequence ID" value="NZ_JBEGHN010000001.1"/>
</dbReference>
<dbReference type="PANTHER" id="PTHR43133">
    <property type="entry name" value="RNA POLYMERASE ECF-TYPE SIGMA FACTO"/>
    <property type="match status" value="1"/>
</dbReference>
<dbReference type="InterPro" id="IPR013324">
    <property type="entry name" value="RNA_pol_sigma_r3/r4-like"/>
</dbReference>
<gene>
    <name evidence="8" type="ORF">ABZZ21_03765</name>
</gene>
<dbReference type="PANTHER" id="PTHR43133:SF62">
    <property type="entry name" value="RNA POLYMERASE SIGMA FACTOR SIGZ"/>
    <property type="match status" value="1"/>
</dbReference>
<evidence type="ECO:0000256" key="5">
    <source>
        <dbReference type="SAM" id="MobiDB-lite"/>
    </source>
</evidence>
<dbReference type="InterPro" id="IPR007627">
    <property type="entry name" value="RNA_pol_sigma70_r2"/>
</dbReference>
<comment type="similarity">
    <text evidence="1">Belongs to the sigma-70 factor family. ECF subfamily.</text>
</comment>
<dbReference type="InterPro" id="IPR039425">
    <property type="entry name" value="RNA_pol_sigma-70-like"/>
</dbReference>
<feature type="domain" description="RNA polymerase sigma factor 70 region 4 type 2" evidence="7">
    <location>
        <begin position="159"/>
        <end position="207"/>
    </location>
</feature>